<comment type="caution">
    <text evidence="2">The sequence shown here is derived from an EMBL/GenBank/DDBJ whole genome shotgun (WGS) entry which is preliminary data.</text>
</comment>
<dbReference type="SUPFAM" id="SSF52540">
    <property type="entry name" value="P-loop containing nucleoside triphosphate hydrolases"/>
    <property type="match status" value="1"/>
</dbReference>
<dbReference type="RefSeq" id="WP_382433985.1">
    <property type="nucleotide sequence ID" value="NZ_JBHSHJ010000013.1"/>
</dbReference>
<accession>A0ABV9QGY3</accession>
<dbReference type="Gene3D" id="1.10.10.10">
    <property type="entry name" value="Winged helix-like DNA-binding domain superfamily/Winged helix DNA-binding domain"/>
    <property type="match status" value="1"/>
</dbReference>
<dbReference type="InterPro" id="IPR016032">
    <property type="entry name" value="Sig_transdc_resp-reg_C-effctor"/>
</dbReference>
<name>A0ABV9QGY3_9BURK</name>
<dbReference type="SUPFAM" id="SSF81901">
    <property type="entry name" value="HCP-like"/>
    <property type="match status" value="1"/>
</dbReference>
<evidence type="ECO:0000313" key="2">
    <source>
        <dbReference type="EMBL" id="MFC4790029.1"/>
    </source>
</evidence>
<evidence type="ECO:0000259" key="1">
    <source>
        <dbReference type="Pfam" id="PF13191"/>
    </source>
</evidence>
<reference evidence="3" key="1">
    <citation type="journal article" date="2019" name="Int. J. Syst. Evol. Microbiol.">
        <title>The Global Catalogue of Microorganisms (GCM) 10K type strain sequencing project: providing services to taxonomists for standard genome sequencing and annotation.</title>
        <authorList>
            <consortium name="The Broad Institute Genomics Platform"/>
            <consortium name="The Broad Institute Genome Sequencing Center for Infectious Disease"/>
            <person name="Wu L."/>
            <person name="Ma J."/>
        </authorList>
    </citation>
    <scope>NUCLEOTIDE SEQUENCE [LARGE SCALE GENOMIC DNA]</scope>
    <source>
        <strain evidence="3">CCUG 49452</strain>
    </source>
</reference>
<dbReference type="InterPro" id="IPR027417">
    <property type="entry name" value="P-loop_NTPase"/>
</dbReference>
<protein>
    <submittedName>
        <fullName evidence="2">AAA family ATPase</fullName>
    </submittedName>
</protein>
<keyword evidence="3" id="KW-1185">Reference proteome</keyword>
<dbReference type="SUPFAM" id="SSF46894">
    <property type="entry name" value="C-terminal effector domain of the bipartite response regulators"/>
    <property type="match status" value="1"/>
</dbReference>
<organism evidence="2 3">
    <name type="scientific">Giesbergeria sinuosa</name>
    <dbReference type="NCBI Taxonomy" id="80883"/>
    <lineage>
        <taxon>Bacteria</taxon>
        <taxon>Pseudomonadati</taxon>
        <taxon>Pseudomonadota</taxon>
        <taxon>Betaproteobacteria</taxon>
        <taxon>Burkholderiales</taxon>
        <taxon>Comamonadaceae</taxon>
        <taxon>Giesbergeria</taxon>
    </lineage>
</organism>
<dbReference type="Proteomes" id="UP001596001">
    <property type="component" value="Unassembled WGS sequence"/>
</dbReference>
<dbReference type="InterPro" id="IPR036388">
    <property type="entry name" value="WH-like_DNA-bd_sf"/>
</dbReference>
<proteinExistence type="predicted"/>
<dbReference type="EMBL" id="JBHSHJ010000013">
    <property type="protein sequence ID" value="MFC4790029.1"/>
    <property type="molecule type" value="Genomic_DNA"/>
</dbReference>
<dbReference type="Gene3D" id="3.40.50.300">
    <property type="entry name" value="P-loop containing nucleotide triphosphate hydrolases"/>
    <property type="match status" value="1"/>
</dbReference>
<gene>
    <name evidence="2" type="ORF">ACFO6X_13665</name>
</gene>
<feature type="domain" description="Orc1-like AAA ATPase" evidence="1">
    <location>
        <begin position="390"/>
        <end position="544"/>
    </location>
</feature>
<evidence type="ECO:0000313" key="3">
    <source>
        <dbReference type="Proteomes" id="UP001596001"/>
    </source>
</evidence>
<dbReference type="Pfam" id="PF13191">
    <property type="entry name" value="AAA_16"/>
    <property type="match status" value="1"/>
</dbReference>
<dbReference type="InterPro" id="IPR041664">
    <property type="entry name" value="AAA_16"/>
</dbReference>
<sequence length="1112" mass="125320">MNNRDYSPEIILSFFGLVGVICENKKTAIKFKYKKSVAILAFLAYQPGRLVSRDALARYFWPHQDASSAKANLRVVISDITKTWQSIGLPPAIQIDRENVAFIPLGKVASDFFVLKSIFHGETKKSSNLVQVLMRDAMEESWLAGFDDVVSEDFNDWISLRRKAIDEFIVVAQKNNLNDIDSAARWVNLSAHYEFNEVATLGLLRIERNEFEVFHQQQNKDPEEVILEVQKILRSLGGEIIETDDIGCTIIFGHLDVHTGARRQILQAVAILWQRFGDILPLRMGATAGKVHVFFSKGQWRIQGWRTRLVYRLALYADVGQFVCCKSFSDILHDKEKPAKGPIRFRGIKHDFMLHVMNLHSFRANFPPVSVPFSGFVGHSKLLEVADQKICHAMQGECQSISIIGNDGFGKSRSAWEIAHRAQKAGLHVWWFAGKPESQHTRGQGLREMLFISALEHSVCGNIAGGLHFLMAQAGEFLEEKHRQIITKFIELEEVDSSALMESMLIFASFLSLQKKAICFVVDDWDWLDDVTKSVVSKISSCMQGSLLVSTRRTNNTTSKPLIDAYRHSNHYDYIMSPLGESDAFEIINALNKNGDEDSKKIKGKILNSRGIPLYLIADFWGEDQLHPHFAEYCNATLNRMQSSKLALQFAAMQGMSFQYQNLVFLCGELKAAQVIDLGKSAGFLLDRGNGYFAFHHPLVRDYVLSTLSASDFLDHAKQCAELLQSQENYTAAADIWLQAKNIEMARHCWLMAAQGALKQDDISTACSYFEKISQIGYGADAEGMRARAQHVRCLIALQGYGSRQAHRLTRIICQNIAHLPEHPDVAFDALFLSYLHASAQSNTKGKAHALRMVHRATDAESYHTVCWAMINSSFWLGQRDEARVWFKHLLGSGQRLSAERRRRYFLSDPLVMGCCQMACLEWLHGNWDLSMQALHEAERYAQASSTRQDRAIFHAMAGLLNWLGGQSGLAHAQQSAHIANTEGLSLWGSFASLLCMLEQPVHAPNLEWTHITHQVDALLKACPAAEPIAKWLAAEALVLCGNFEMALRLADQSLQTMVGNTDAMWQMELMRVKALALRSMNQHGTACKTLKQALMQGHHMKGWLYHRGRLD</sequence>